<dbReference type="PANTHER" id="PTHR43327:SF10">
    <property type="entry name" value="STOMATIN-LIKE PROTEIN 2, MITOCHONDRIAL"/>
    <property type="match status" value="1"/>
</dbReference>
<protein>
    <recommendedName>
        <fullName evidence="2">Band 7 domain-containing protein</fullName>
    </recommendedName>
</protein>
<evidence type="ECO:0000313" key="3">
    <source>
        <dbReference type="EMBL" id="GAA4121760.1"/>
    </source>
</evidence>
<dbReference type="InterPro" id="IPR001107">
    <property type="entry name" value="Band_7"/>
</dbReference>
<reference evidence="4" key="1">
    <citation type="journal article" date="2019" name="Int. J. Syst. Evol. Microbiol.">
        <title>The Global Catalogue of Microorganisms (GCM) 10K type strain sequencing project: providing services to taxonomists for standard genome sequencing and annotation.</title>
        <authorList>
            <consortium name="The Broad Institute Genomics Platform"/>
            <consortium name="The Broad Institute Genome Sequencing Center for Infectious Disease"/>
            <person name="Wu L."/>
            <person name="Ma J."/>
        </authorList>
    </citation>
    <scope>NUCLEOTIDE SEQUENCE [LARGE SCALE GENOMIC DNA]</scope>
    <source>
        <strain evidence="4">JCM 16703</strain>
    </source>
</reference>
<dbReference type="Pfam" id="PF01145">
    <property type="entry name" value="Band_7"/>
    <property type="match status" value="1"/>
</dbReference>
<dbReference type="RefSeq" id="WP_344733961.1">
    <property type="nucleotide sequence ID" value="NZ_BAAAZH010000020.1"/>
</dbReference>
<name>A0ABP7XMM3_9ACTN</name>
<feature type="region of interest" description="Disordered" evidence="1">
    <location>
        <begin position="315"/>
        <end position="380"/>
    </location>
</feature>
<evidence type="ECO:0000259" key="2">
    <source>
        <dbReference type="SMART" id="SM00244"/>
    </source>
</evidence>
<evidence type="ECO:0000313" key="4">
    <source>
        <dbReference type="Proteomes" id="UP001501495"/>
    </source>
</evidence>
<dbReference type="InterPro" id="IPR036013">
    <property type="entry name" value="Band_7/SPFH_dom_sf"/>
</dbReference>
<proteinExistence type="predicted"/>
<keyword evidence="4" id="KW-1185">Reference proteome</keyword>
<dbReference type="Gene3D" id="3.30.479.30">
    <property type="entry name" value="Band 7 domain"/>
    <property type="match status" value="1"/>
</dbReference>
<feature type="domain" description="Band 7" evidence="2">
    <location>
        <begin position="17"/>
        <end position="182"/>
    </location>
</feature>
<gene>
    <name evidence="3" type="ORF">GCM10022215_26980</name>
</gene>
<accession>A0ABP7XMM3</accession>
<sequence>MIPSLIALGVVVLLALLSVRTIDQAHVGVVTMFGKYRRVLDPGLNFVIPLLEKVHSKVPVQNQTAQLQFAAITRDQASVHFTATIIYTVSDHDAETIKRVAFAFIDARAFGTALTSAVEASVREFVATKLQADVLGLRGTIVAHAKESLDEQLASWGYTLIDLTVNDIAFDGEVMASMSRVVAAKNAQTAAEFEGQALLIRRTKEAEAEGAAIKIAAENEAEAARLRGEGLASFRRALAAGFAEAADELAAQGVDPGVLSFQMWTETLRDVAKDGVGNVVFFDGSTDGYEQTMRRMQGLTALDALDPTLVQAAKQRVDERRKAQKPRPVKQPNPDVVVAAQGTVTSQTGSQPELPNPQAVGTVSPDGRWQWNGTRWIPLG</sequence>
<dbReference type="SMART" id="SM00244">
    <property type="entry name" value="PHB"/>
    <property type="match status" value="1"/>
</dbReference>
<organism evidence="3 4">
    <name type="scientific">Nocardioides fonticola</name>
    <dbReference type="NCBI Taxonomy" id="450363"/>
    <lineage>
        <taxon>Bacteria</taxon>
        <taxon>Bacillati</taxon>
        <taxon>Actinomycetota</taxon>
        <taxon>Actinomycetes</taxon>
        <taxon>Propionibacteriales</taxon>
        <taxon>Nocardioidaceae</taxon>
        <taxon>Nocardioides</taxon>
    </lineage>
</organism>
<comment type="caution">
    <text evidence="3">The sequence shown here is derived from an EMBL/GenBank/DDBJ whole genome shotgun (WGS) entry which is preliminary data.</text>
</comment>
<dbReference type="PANTHER" id="PTHR43327">
    <property type="entry name" value="STOMATIN-LIKE PROTEIN 2, MITOCHONDRIAL"/>
    <property type="match status" value="1"/>
</dbReference>
<dbReference type="Proteomes" id="UP001501495">
    <property type="component" value="Unassembled WGS sequence"/>
</dbReference>
<dbReference type="InterPro" id="IPR050710">
    <property type="entry name" value="Band7/mec-2_domain"/>
</dbReference>
<dbReference type="EMBL" id="BAAAZH010000020">
    <property type="protein sequence ID" value="GAA4121760.1"/>
    <property type="molecule type" value="Genomic_DNA"/>
</dbReference>
<dbReference type="SUPFAM" id="SSF117892">
    <property type="entry name" value="Band 7/SPFH domain"/>
    <property type="match status" value="1"/>
</dbReference>
<evidence type="ECO:0000256" key="1">
    <source>
        <dbReference type="SAM" id="MobiDB-lite"/>
    </source>
</evidence>
<feature type="compositionally biased region" description="Polar residues" evidence="1">
    <location>
        <begin position="342"/>
        <end position="353"/>
    </location>
</feature>